<keyword evidence="1" id="KW-1015">Disulfide bond</keyword>
<reference evidence="3" key="1">
    <citation type="journal article" date="2010" name="Science">
        <title>Plasticity of animal genome architecture unmasked by rapid evolution of a pelagic tunicate.</title>
        <authorList>
            <person name="Denoeud F."/>
            <person name="Henriet S."/>
            <person name="Mungpakdee S."/>
            <person name="Aury J.M."/>
            <person name="Da Silva C."/>
            <person name="Brinkmann H."/>
            <person name="Mikhaleva J."/>
            <person name="Olsen L.C."/>
            <person name="Jubin C."/>
            <person name="Canestro C."/>
            <person name="Bouquet J.M."/>
            <person name="Danks G."/>
            <person name="Poulain J."/>
            <person name="Campsteijn C."/>
            <person name="Adamski M."/>
            <person name="Cross I."/>
            <person name="Yadetie F."/>
            <person name="Muffato M."/>
            <person name="Louis A."/>
            <person name="Butcher S."/>
            <person name="Tsagkogeorga G."/>
            <person name="Konrad A."/>
            <person name="Singh S."/>
            <person name="Jensen M.F."/>
            <person name="Cong E.H."/>
            <person name="Eikeseth-Otteraa H."/>
            <person name="Noel B."/>
            <person name="Anthouard V."/>
            <person name="Porcel B.M."/>
            <person name="Kachouri-Lafond R."/>
            <person name="Nishino A."/>
            <person name="Ugolini M."/>
            <person name="Chourrout P."/>
            <person name="Nishida H."/>
            <person name="Aasland R."/>
            <person name="Huzurbazar S."/>
            <person name="Westhof E."/>
            <person name="Delsuc F."/>
            <person name="Lehrach H."/>
            <person name="Reinhardt R."/>
            <person name="Weissenbach J."/>
            <person name="Roy S.W."/>
            <person name="Artiguenave F."/>
            <person name="Postlethwait J.H."/>
            <person name="Manak J.R."/>
            <person name="Thompson E.M."/>
            <person name="Jaillon O."/>
            <person name="Du Pasquier L."/>
            <person name="Boudinot P."/>
            <person name="Liberles D.A."/>
            <person name="Volff J.N."/>
            <person name="Philippe H."/>
            <person name="Lenhard B."/>
            <person name="Roest Crollius H."/>
            <person name="Wincker P."/>
            <person name="Chourrout D."/>
        </authorList>
    </citation>
    <scope>NUCLEOTIDE SEQUENCE [LARGE SCALE GENOMIC DNA]</scope>
</reference>
<evidence type="ECO:0000256" key="1">
    <source>
        <dbReference type="ARBA" id="ARBA00023157"/>
    </source>
</evidence>
<sequence length="185" mass="21005">MKLFQTISSIALVSAQAPPEPKNCADCIAFDNAYKDEVNKNPHLIDDYVNMLKKECASAGDLESICDTIAGGAFKKYLEKIYHEDSKQYCTEITMCQNSIVRFYQQDNPDCTACLNFMTDLRLIARYDPPHFAEIFDAIAKGICDETGKFESKICYHELKGHEENARKAIMNSNQQQVCVQLEYC</sequence>
<dbReference type="InParanoid" id="E4X1X5"/>
<dbReference type="EMBL" id="FN653021">
    <property type="protein sequence ID" value="CBY23442.1"/>
    <property type="molecule type" value="Genomic_DNA"/>
</dbReference>
<dbReference type="InterPro" id="IPR008139">
    <property type="entry name" value="SaposinB_dom"/>
</dbReference>
<dbReference type="Gene3D" id="1.10.225.10">
    <property type="entry name" value="Saposin-like"/>
    <property type="match status" value="2"/>
</dbReference>
<proteinExistence type="predicted"/>
<keyword evidence="4" id="KW-1185">Reference proteome</keyword>
<protein>
    <recommendedName>
        <fullName evidence="2">Saposin B-type domain-containing protein</fullName>
    </recommendedName>
</protein>
<gene>
    <name evidence="3" type="ORF">GSOID_T00015881001</name>
</gene>
<dbReference type="Proteomes" id="UP000001307">
    <property type="component" value="Unassembled WGS sequence"/>
</dbReference>
<evidence type="ECO:0000259" key="2">
    <source>
        <dbReference type="PROSITE" id="PS50015"/>
    </source>
</evidence>
<dbReference type="AlphaFoldDB" id="E4X1X5"/>
<accession>E4X1X5</accession>
<dbReference type="InterPro" id="IPR011001">
    <property type="entry name" value="Saposin-like"/>
</dbReference>
<evidence type="ECO:0000313" key="3">
    <source>
        <dbReference type="EMBL" id="CBY23442.1"/>
    </source>
</evidence>
<dbReference type="SUPFAM" id="SSF47862">
    <property type="entry name" value="Saposin"/>
    <property type="match status" value="2"/>
</dbReference>
<evidence type="ECO:0000313" key="4">
    <source>
        <dbReference type="Proteomes" id="UP000001307"/>
    </source>
</evidence>
<feature type="domain" description="Saposin B-type" evidence="2">
    <location>
        <begin position="107"/>
        <end position="185"/>
    </location>
</feature>
<dbReference type="OrthoDB" id="10276148at2759"/>
<feature type="domain" description="Saposin B-type" evidence="2">
    <location>
        <begin position="20"/>
        <end position="100"/>
    </location>
</feature>
<organism evidence="3">
    <name type="scientific">Oikopleura dioica</name>
    <name type="common">Tunicate</name>
    <dbReference type="NCBI Taxonomy" id="34765"/>
    <lineage>
        <taxon>Eukaryota</taxon>
        <taxon>Metazoa</taxon>
        <taxon>Chordata</taxon>
        <taxon>Tunicata</taxon>
        <taxon>Appendicularia</taxon>
        <taxon>Copelata</taxon>
        <taxon>Oikopleuridae</taxon>
        <taxon>Oikopleura</taxon>
    </lineage>
</organism>
<dbReference type="PROSITE" id="PS50015">
    <property type="entry name" value="SAP_B"/>
    <property type="match status" value="2"/>
</dbReference>
<name>E4X1X5_OIKDI</name>